<dbReference type="OrthoDB" id="9850574at2"/>
<gene>
    <name evidence="2" type="ORF">ADICEAN_02428</name>
</gene>
<comment type="caution">
    <text evidence="2">The sequence shown here is derived from an EMBL/GenBank/DDBJ whole genome shotgun (WGS) entry which is preliminary data.</text>
</comment>
<evidence type="ECO:0000313" key="3">
    <source>
        <dbReference type="Proteomes" id="UP000011910"/>
    </source>
</evidence>
<dbReference type="STRING" id="1279009.ADICEAN_02428"/>
<proteinExistence type="predicted"/>
<feature type="compositionally biased region" description="Low complexity" evidence="1">
    <location>
        <begin position="203"/>
        <end position="215"/>
    </location>
</feature>
<dbReference type="PATRIC" id="fig|1279009.4.peg.2460"/>
<feature type="compositionally biased region" description="Basic and acidic residues" evidence="1">
    <location>
        <begin position="134"/>
        <end position="147"/>
    </location>
</feature>
<protein>
    <submittedName>
        <fullName evidence="2">Uncharacterized protein</fullName>
    </submittedName>
</protein>
<evidence type="ECO:0000256" key="1">
    <source>
        <dbReference type="SAM" id="MobiDB-lite"/>
    </source>
</evidence>
<feature type="compositionally biased region" description="Low complexity" evidence="1">
    <location>
        <begin position="148"/>
        <end position="158"/>
    </location>
</feature>
<feature type="region of interest" description="Disordered" evidence="1">
    <location>
        <begin position="113"/>
        <end position="228"/>
    </location>
</feature>
<keyword evidence="3" id="KW-1185">Reference proteome</keyword>
<dbReference type="AlphaFoldDB" id="M7N567"/>
<dbReference type="Proteomes" id="UP000011910">
    <property type="component" value="Unassembled WGS sequence"/>
</dbReference>
<evidence type="ECO:0000313" key="2">
    <source>
        <dbReference type="EMBL" id="EMR02442.1"/>
    </source>
</evidence>
<dbReference type="EMBL" id="AODQ01000058">
    <property type="protein sequence ID" value="EMR02442.1"/>
    <property type="molecule type" value="Genomic_DNA"/>
</dbReference>
<accession>M7N567</accession>
<dbReference type="RefSeq" id="WP_009195819.1">
    <property type="nucleotide sequence ID" value="NZ_AODQ01000058.1"/>
</dbReference>
<reference evidence="2 3" key="1">
    <citation type="journal article" date="2013" name="Genome Announc.">
        <title>Draft Genome Sequence of Cesiribacter andamanensis Strain AMV16T, Isolated from a Soil Sample from a Mud Volcano in the Andaman Islands, India.</title>
        <authorList>
            <person name="Shivaji S."/>
            <person name="Ara S."/>
            <person name="Begum Z."/>
            <person name="Srinivas T.N."/>
            <person name="Singh A."/>
            <person name="Kumar Pinnaka A."/>
        </authorList>
    </citation>
    <scope>NUCLEOTIDE SEQUENCE [LARGE SCALE GENOMIC DNA]</scope>
    <source>
        <strain evidence="2 3">AMV16</strain>
    </source>
</reference>
<sequence>MKTPDHFTNWIKTRLEENPLEPPAEAWNTISESLDLEGAWEGINQDLELDGLWTSIDQRLLQAEQLLWWEKAGKAVSGLAAMLVLALPLWFQLADPTEALVAGQEVSETDLTQLPGANAGTDVASTSTNPLASPDREQREPAAERQDAAAATQFAEPENVSATGGAEGPQYPIPPSSIASIPLPKGRQPRTPNASASGIHQPGAGANGAAAGQGAFRSTKGEETAPHTLPLVQLSSREGELALAEPKLTVPKTTTQAPVREEAVVAKKATPAGNWRVGLGGSGRLSYLLNQKTFHAMDKSSLTTPLPGLRKSFSLQAERPLSARLVFLSDLVVHNEAGQRYEEYHSGIYGTTDTRLRYTQLNALLAYSPSKSALAARPYTRWLGGYPEAGCTRHNCPARWGYRTLRGSTVATRPGCCWGWNT</sequence>
<name>M7N567_9BACT</name>
<organism evidence="2 3">
    <name type="scientific">Cesiribacter andamanensis AMV16</name>
    <dbReference type="NCBI Taxonomy" id="1279009"/>
    <lineage>
        <taxon>Bacteria</taxon>
        <taxon>Pseudomonadati</taxon>
        <taxon>Bacteroidota</taxon>
        <taxon>Cytophagia</taxon>
        <taxon>Cytophagales</taxon>
        <taxon>Cesiribacteraceae</taxon>
        <taxon>Cesiribacter</taxon>
    </lineage>
</organism>